<dbReference type="Proteomes" id="UP000291422">
    <property type="component" value="Unassembled WGS sequence"/>
</dbReference>
<feature type="region of interest" description="Disordered" evidence="1">
    <location>
        <begin position="302"/>
        <end position="366"/>
    </location>
</feature>
<comment type="caution">
    <text evidence="2">The sequence shown here is derived from an EMBL/GenBank/DDBJ whole genome shotgun (WGS) entry which is preliminary data.</text>
</comment>
<feature type="compositionally biased region" description="Polar residues" evidence="1">
    <location>
        <begin position="265"/>
        <end position="281"/>
    </location>
</feature>
<gene>
    <name evidence="2" type="ORF">AA0117_g9222</name>
</gene>
<dbReference type="Gene3D" id="3.40.50.1460">
    <property type="match status" value="1"/>
</dbReference>
<dbReference type="AlphaFoldDB" id="A0A4Q4N8H9"/>
<feature type="region of interest" description="Disordered" evidence="1">
    <location>
        <begin position="247"/>
        <end position="284"/>
    </location>
</feature>
<reference evidence="3" key="1">
    <citation type="journal article" date="2019" name="bioRxiv">
        <title>Genomics, evolutionary history and diagnostics of the Alternaria alternata species group including apple and Asian pear pathotypes.</title>
        <authorList>
            <person name="Armitage A.D."/>
            <person name="Cockerton H.M."/>
            <person name="Sreenivasaprasad S."/>
            <person name="Woodhall J.W."/>
            <person name="Lane C.R."/>
            <person name="Harrison R.J."/>
            <person name="Clarkson J.P."/>
        </authorList>
    </citation>
    <scope>NUCLEOTIDE SEQUENCE [LARGE SCALE GENOMIC DNA]</scope>
    <source>
        <strain evidence="3">FERA 1177</strain>
    </source>
</reference>
<name>A0A4Q4N8H9_ALTAL</name>
<feature type="compositionally biased region" description="Basic and acidic residues" evidence="1">
    <location>
        <begin position="315"/>
        <end position="352"/>
    </location>
</feature>
<dbReference type="EMBL" id="PDXD01000030">
    <property type="protein sequence ID" value="RYN71708.1"/>
    <property type="molecule type" value="Genomic_DNA"/>
</dbReference>
<evidence type="ECO:0000256" key="1">
    <source>
        <dbReference type="SAM" id="MobiDB-lite"/>
    </source>
</evidence>
<accession>A0A4Q4N8H9</accession>
<proteinExistence type="predicted"/>
<sequence length="813" mass="91530">MATSRYTKVAALIIRWTEELDLQAEGHTNEIAKLIKAFERFKFADFHCKVVRLTNKRKPQGQLERAISEHIDDHDGSRSLLIVYYTGHGMGLAEDKLGLAALGLMTTATELHDPIARWDDAERPLIKTADADVLTILDCCYSSNAVKAVTNDPRVYELLAACPFNEKTWGPSPTSLTTALTTALNHLLDKHGQEGFAVRALIQHILMIRMKPVAMYWDRLGTYQRSIILAPGPDFSKPIHDSQLELKDVTVSEREGSRDAKGGQKTKTNEPQADVQASSAEPRQDDVYDMKGEDLHEASQLSEEHLNPAASSSEGGHEYSEAHEQAHDPEADDSRHDRDRGGIATTETRETKTSGSLGANFDSPLPGLDDGDLQRRSWFQDKVDTVIGKANGYLHVAVLMIRWDESIDDFVRHTEEIDRLRTIFRDQFNYDCSVVNITTLPKPQLQFNRAISDFILNHDGPDNLLIIYYTGHGFTVDSEVERTRLVLCANQQSVRARERALEVRWDTAEAPLLHDTESDVITILDCSFASTAAIKAVEKSIRAYQLLAASAIDSPARGPGLQSFSTSLANSLEELVHESKKEGFPLIKLLETINVKNGMRESPAMLWDRLRTFRPFIHLAPMPKERRSKNGITLRTGEPETGALILRFSLKNTTDGLTLKQIEALARQLPKACIDANLPLRRIEWLGYIGRENLRVEKFRDAVRTTMLARAVCRKWRSYVEARRQQRDKTRAQIENAPEPTDSKRKRSETLQSPLPPSKQALYEERKRSETLQSLLHPSKQARYEVEPGSPQRMPSPSDSEDAYGGLMPDRKN</sequence>
<feature type="region of interest" description="Disordered" evidence="1">
    <location>
        <begin position="724"/>
        <end position="813"/>
    </location>
</feature>
<dbReference type="VEuPathDB" id="FungiDB:CC77DRAFT_72201"/>
<organism evidence="2 3">
    <name type="scientific">Alternaria alternata</name>
    <name type="common">Alternaria rot fungus</name>
    <name type="synonym">Torula alternata</name>
    <dbReference type="NCBI Taxonomy" id="5599"/>
    <lineage>
        <taxon>Eukaryota</taxon>
        <taxon>Fungi</taxon>
        <taxon>Dikarya</taxon>
        <taxon>Ascomycota</taxon>
        <taxon>Pezizomycotina</taxon>
        <taxon>Dothideomycetes</taxon>
        <taxon>Pleosporomycetidae</taxon>
        <taxon>Pleosporales</taxon>
        <taxon>Pleosporineae</taxon>
        <taxon>Pleosporaceae</taxon>
        <taxon>Alternaria</taxon>
        <taxon>Alternaria sect. Alternaria</taxon>
        <taxon>Alternaria alternata complex</taxon>
    </lineage>
</organism>
<evidence type="ECO:0000313" key="2">
    <source>
        <dbReference type="EMBL" id="RYN71708.1"/>
    </source>
</evidence>
<feature type="compositionally biased region" description="Basic and acidic residues" evidence="1">
    <location>
        <begin position="247"/>
        <end position="262"/>
    </location>
</feature>
<evidence type="ECO:0000313" key="3">
    <source>
        <dbReference type="Proteomes" id="UP000291422"/>
    </source>
</evidence>
<protein>
    <submittedName>
        <fullName evidence="2">Uncharacterized protein</fullName>
    </submittedName>
</protein>